<dbReference type="AlphaFoldDB" id="A0A4R7FGH6"/>
<evidence type="ECO:0000313" key="1">
    <source>
        <dbReference type="EMBL" id="TDS76070.1"/>
    </source>
</evidence>
<keyword evidence="2" id="KW-1185">Reference proteome</keyword>
<evidence type="ECO:0000313" key="2">
    <source>
        <dbReference type="Proteomes" id="UP000295344"/>
    </source>
</evidence>
<keyword evidence="1" id="KW-0808">Transferase</keyword>
<keyword evidence="1" id="KW-0418">Kinase</keyword>
<dbReference type="RefSeq" id="WP_162850888.1">
    <property type="nucleotide sequence ID" value="NZ_BAAARP010000001.1"/>
</dbReference>
<dbReference type="EMBL" id="SOAM01000003">
    <property type="protein sequence ID" value="TDS76070.1"/>
    <property type="molecule type" value="Genomic_DNA"/>
</dbReference>
<dbReference type="PANTHER" id="PTHR37807:SF3">
    <property type="entry name" value="OS07G0160300 PROTEIN"/>
    <property type="match status" value="1"/>
</dbReference>
<proteinExistence type="predicted"/>
<dbReference type="SUPFAM" id="SSF52540">
    <property type="entry name" value="P-loop containing nucleoside triphosphate hydrolases"/>
    <property type="match status" value="1"/>
</dbReference>
<dbReference type="InterPro" id="IPR027417">
    <property type="entry name" value="P-loop_NTPase"/>
</dbReference>
<name>A0A4R7FGH6_9MICO</name>
<comment type="caution">
    <text evidence="1">The sequence shown here is derived from an EMBL/GenBank/DDBJ whole genome shotgun (WGS) entry which is preliminary data.</text>
</comment>
<sequence>MRRQRLIVVCGLGGTGKTTLADRLSRELRVTCLHKDDVKAALHDAGIITPLSFDVFRGLAERLLANRVDLIVEATWHDPADWGVLAEWQERSELDLICVVCSADRDERERRIRTRERHPAHAEADRRQLAQLDLEVDYSGLPGRHVDVRTDDDTDTTARNVLARLR</sequence>
<dbReference type="Pfam" id="PF13671">
    <property type="entry name" value="AAA_33"/>
    <property type="match status" value="1"/>
</dbReference>
<dbReference type="Proteomes" id="UP000295344">
    <property type="component" value="Unassembled WGS sequence"/>
</dbReference>
<accession>A0A4R7FGH6</accession>
<organism evidence="1 2">
    <name type="scientific">Amnibacterium kyonggiense</name>
    <dbReference type="NCBI Taxonomy" id="595671"/>
    <lineage>
        <taxon>Bacteria</taxon>
        <taxon>Bacillati</taxon>
        <taxon>Actinomycetota</taxon>
        <taxon>Actinomycetes</taxon>
        <taxon>Micrococcales</taxon>
        <taxon>Microbacteriaceae</taxon>
        <taxon>Amnibacterium</taxon>
    </lineage>
</organism>
<reference evidence="1 2" key="1">
    <citation type="submission" date="2019-03" db="EMBL/GenBank/DDBJ databases">
        <title>Genomic Encyclopedia of Archaeal and Bacterial Type Strains, Phase II (KMG-II): from individual species to whole genera.</title>
        <authorList>
            <person name="Goeker M."/>
        </authorList>
    </citation>
    <scope>NUCLEOTIDE SEQUENCE [LARGE SCALE GENOMIC DNA]</scope>
    <source>
        <strain evidence="1 2">DSM 24782</strain>
    </source>
</reference>
<gene>
    <name evidence="1" type="ORF">CLV52_3186</name>
</gene>
<dbReference type="Gene3D" id="3.40.50.300">
    <property type="entry name" value="P-loop containing nucleotide triphosphate hydrolases"/>
    <property type="match status" value="1"/>
</dbReference>
<dbReference type="PANTHER" id="PTHR37807">
    <property type="entry name" value="OS07G0160300 PROTEIN"/>
    <property type="match status" value="1"/>
</dbReference>
<protein>
    <submittedName>
        <fullName evidence="1">Putative kinase</fullName>
    </submittedName>
</protein>
<dbReference type="GO" id="GO:0016301">
    <property type="term" value="F:kinase activity"/>
    <property type="evidence" value="ECO:0007669"/>
    <property type="project" value="UniProtKB-KW"/>
</dbReference>